<evidence type="ECO:0000256" key="1">
    <source>
        <dbReference type="ARBA" id="ARBA00022448"/>
    </source>
</evidence>
<evidence type="ECO:0000259" key="6">
    <source>
        <dbReference type="PROSITE" id="PS51094"/>
    </source>
</evidence>
<feature type="domain" description="PTS EIIA type-2" evidence="6">
    <location>
        <begin position="1"/>
        <end position="144"/>
    </location>
</feature>
<keyword evidence="5" id="KW-0598">Phosphotransferase system</keyword>
<dbReference type="Gene3D" id="3.40.930.10">
    <property type="entry name" value="Mannitol-specific EII, Chain A"/>
    <property type="match status" value="1"/>
</dbReference>
<dbReference type="eggNOG" id="COG1762">
    <property type="taxonomic scope" value="Bacteria"/>
</dbReference>
<dbReference type="GO" id="GO:0009401">
    <property type="term" value="P:phosphoenolpyruvate-dependent sugar phosphotransferase system"/>
    <property type="evidence" value="ECO:0007669"/>
    <property type="project" value="UniProtKB-KW"/>
</dbReference>
<proteinExistence type="predicted"/>
<protein>
    <submittedName>
        <fullName evidence="7">PTS system, fructose-specific IIABC component</fullName>
        <ecNumber evidence="7">2.7.1.69</ecNumber>
    </submittedName>
</protein>
<dbReference type="InterPro" id="IPR051541">
    <property type="entry name" value="PTS_SugarTrans_NitroReg"/>
</dbReference>
<organism evidence="7 8">
    <name type="scientific">Salinispira pacifica</name>
    <dbReference type="NCBI Taxonomy" id="1307761"/>
    <lineage>
        <taxon>Bacteria</taxon>
        <taxon>Pseudomonadati</taxon>
        <taxon>Spirochaetota</taxon>
        <taxon>Spirochaetia</taxon>
        <taxon>Spirochaetales</taxon>
        <taxon>Spirochaetaceae</taxon>
        <taxon>Salinispira</taxon>
    </lineage>
</organism>
<sequence>MISPKWILVDEIVSDKKECIRKLIHALEASGDVQDAEGLLSDIMEREGLSSTAVGSGCAIPHAHSASITATRVAAARLHEPIDFGSQDGDQVQLVFLMAGPKKDTGIHLKVLSKVARLLHDPAYRSRFLEASDAESFYAVLCQTET</sequence>
<keyword evidence="8" id="KW-1185">Reference proteome</keyword>
<gene>
    <name evidence="7" type="ORF">L21SP2_1996</name>
</gene>
<dbReference type="PANTHER" id="PTHR47738:SF1">
    <property type="entry name" value="NITROGEN REGULATORY PROTEIN"/>
    <property type="match status" value="1"/>
</dbReference>
<dbReference type="STRING" id="1307761.L21SP2_1996"/>
<name>V5WHR2_9SPIO</name>
<dbReference type="AlphaFoldDB" id="V5WHR2"/>
<dbReference type="EMBL" id="CP006939">
    <property type="protein sequence ID" value="AHC15367.1"/>
    <property type="molecule type" value="Genomic_DNA"/>
</dbReference>
<evidence type="ECO:0000256" key="3">
    <source>
        <dbReference type="ARBA" id="ARBA00022597"/>
    </source>
</evidence>
<keyword evidence="3" id="KW-0762">Sugar transport</keyword>
<keyword evidence="1" id="KW-0813">Transport</keyword>
<dbReference type="KEGG" id="slr:L21SP2_1996"/>
<dbReference type="HOGENOM" id="CLU_072531_5_0_12"/>
<accession>V5WHR2</accession>
<dbReference type="SUPFAM" id="SSF55804">
    <property type="entry name" value="Phoshotransferase/anion transport protein"/>
    <property type="match status" value="1"/>
</dbReference>
<dbReference type="PROSITE" id="PS51094">
    <property type="entry name" value="PTS_EIIA_TYPE_2"/>
    <property type="match status" value="1"/>
</dbReference>
<evidence type="ECO:0000256" key="2">
    <source>
        <dbReference type="ARBA" id="ARBA00022553"/>
    </source>
</evidence>
<keyword evidence="2" id="KW-0597">Phosphoprotein</keyword>
<dbReference type="NCBIfam" id="TIGR00848">
    <property type="entry name" value="fruA"/>
    <property type="match status" value="1"/>
</dbReference>
<evidence type="ECO:0000256" key="5">
    <source>
        <dbReference type="ARBA" id="ARBA00022683"/>
    </source>
</evidence>
<dbReference type="InterPro" id="IPR002178">
    <property type="entry name" value="PTS_EIIA_type-2_dom"/>
</dbReference>
<dbReference type="GO" id="GO:0016020">
    <property type="term" value="C:membrane"/>
    <property type="evidence" value="ECO:0007669"/>
    <property type="project" value="InterPro"/>
</dbReference>
<dbReference type="CDD" id="cd00211">
    <property type="entry name" value="PTS_IIA_fru"/>
    <property type="match status" value="1"/>
</dbReference>
<dbReference type="InterPro" id="IPR004715">
    <property type="entry name" value="PTS_IIA_fruc"/>
</dbReference>
<reference evidence="7 8" key="1">
    <citation type="journal article" date="2015" name="Stand. Genomic Sci.">
        <title>Complete genome sequence and description of Salinispira pacifica gen. nov., sp. nov., a novel spirochaete isolated form a hypersaline microbial mat.</title>
        <authorList>
            <person name="Ben Hania W."/>
            <person name="Joseph M."/>
            <person name="Schumann P."/>
            <person name="Bunk B."/>
            <person name="Fiebig A."/>
            <person name="Sproer C."/>
            <person name="Klenk H.P."/>
            <person name="Fardeau M.L."/>
            <person name="Spring S."/>
        </authorList>
    </citation>
    <scope>NUCLEOTIDE SEQUENCE [LARGE SCALE GENOMIC DNA]</scope>
    <source>
        <strain evidence="7 8">L21-RPul-D2</strain>
    </source>
</reference>
<dbReference type="Proteomes" id="UP000018680">
    <property type="component" value="Chromosome"/>
</dbReference>
<dbReference type="InterPro" id="IPR016152">
    <property type="entry name" value="PTrfase/Anion_transptr"/>
</dbReference>
<dbReference type="PANTHER" id="PTHR47738">
    <property type="entry name" value="PTS SYSTEM FRUCTOSE-LIKE EIIA COMPONENT-RELATED"/>
    <property type="match status" value="1"/>
</dbReference>
<evidence type="ECO:0000313" key="7">
    <source>
        <dbReference type="EMBL" id="AHC15367.1"/>
    </source>
</evidence>
<keyword evidence="4 7" id="KW-0808">Transferase</keyword>
<dbReference type="RefSeq" id="WP_024268284.1">
    <property type="nucleotide sequence ID" value="NC_023035.1"/>
</dbReference>
<dbReference type="GO" id="GO:0008982">
    <property type="term" value="F:protein-N(PI)-phosphohistidine-sugar phosphotransferase activity"/>
    <property type="evidence" value="ECO:0007669"/>
    <property type="project" value="InterPro"/>
</dbReference>
<dbReference type="Pfam" id="PF00359">
    <property type="entry name" value="PTS_EIIA_2"/>
    <property type="match status" value="1"/>
</dbReference>
<dbReference type="EC" id="2.7.1.69" evidence="7"/>
<dbReference type="PATRIC" id="fig|1307761.3.peg.1989"/>
<dbReference type="GO" id="GO:0030295">
    <property type="term" value="F:protein kinase activator activity"/>
    <property type="evidence" value="ECO:0007669"/>
    <property type="project" value="TreeGrafter"/>
</dbReference>
<evidence type="ECO:0000256" key="4">
    <source>
        <dbReference type="ARBA" id="ARBA00022679"/>
    </source>
</evidence>
<evidence type="ECO:0000313" key="8">
    <source>
        <dbReference type="Proteomes" id="UP000018680"/>
    </source>
</evidence>